<dbReference type="OrthoDB" id="9764804at2"/>
<dbReference type="InterPro" id="IPR012334">
    <property type="entry name" value="Pectin_lyas_fold"/>
</dbReference>
<organism evidence="2 3">
    <name type="scientific">Cohnella phaseoli</name>
    <dbReference type="NCBI Taxonomy" id="456490"/>
    <lineage>
        <taxon>Bacteria</taxon>
        <taxon>Bacillati</taxon>
        <taxon>Bacillota</taxon>
        <taxon>Bacilli</taxon>
        <taxon>Bacillales</taxon>
        <taxon>Paenibacillaceae</taxon>
        <taxon>Cohnella</taxon>
    </lineage>
</organism>
<evidence type="ECO:0000313" key="2">
    <source>
        <dbReference type="EMBL" id="RED85401.1"/>
    </source>
</evidence>
<dbReference type="AlphaFoldDB" id="A0A3D9KFW9"/>
<evidence type="ECO:0000256" key="1">
    <source>
        <dbReference type="SAM" id="MobiDB-lite"/>
    </source>
</evidence>
<feature type="region of interest" description="Disordered" evidence="1">
    <location>
        <begin position="1"/>
        <end position="20"/>
    </location>
</feature>
<dbReference type="RefSeq" id="WP_116059826.1">
    <property type="nucleotide sequence ID" value="NZ_QRDZ01000004.1"/>
</dbReference>
<comment type="caution">
    <text evidence="2">The sequence shown here is derived from an EMBL/GenBank/DDBJ whole genome shotgun (WGS) entry which is preliminary data.</text>
</comment>
<sequence length="661" mass="71561">MSNHDGFSIPEGNSSSELSSKLDQALAKPISRRKMMTALGLTGLSLMAGGKISYARSATLTENMKLKLTDPLDAADVNANFDQIDQELGGRAVTPDFYKVGTGPDDTEAVQAAFDSGRTVVFTRNYYVRSVEMKGDTQTINFNGYWLIGITGSGDSVSDKDAILKITGIYLELYDIKINGQFNLNYRAAIHWYSRPGYPQAGFINVYGMYIRDILVGIQYGAWLDDPSPHDAPQSENYLYGFRCRSLQNCIVSNQPNGFLKISGSTIDCHQREWVFQAGNPFSIPASTVITCKIGQISVEDSELLKVEYLEGCGLEGRNLVVSNCVIEMPCTWVKAEGDVTIDVVHGGFMGGNSGLPMFQIAPGSTGSLRIQNVRMSRSAGVGGYLDNYIVAGLDSSPNYNVSIARCDLGEWAPYYIALSRERSRVFVQDTHFTYTAGGASQRHTIHDKKDYVNLIASVDTTGENMATTANTADKSGWVWTNLYGSGTVYFRKTSTDIPAGYASAIEVVATGESFITSQPFAVTPNALAVFRMKAKRIGGGGHAGTKLLWFKADGTASATAETYLFGTVDIGTGWSDLMVTAAIPGDAAYARIKLTAEVGSLFATGMEFSTVVDDNYHNSFINELNRSLDVAGEGFILKAPNGSRYKITVDNSGTLTAAPY</sequence>
<protein>
    <submittedName>
        <fullName evidence="2">Uncharacterized protein</fullName>
    </submittedName>
</protein>
<dbReference type="EMBL" id="QRDZ01000004">
    <property type="protein sequence ID" value="RED85401.1"/>
    <property type="molecule type" value="Genomic_DNA"/>
</dbReference>
<reference evidence="2 3" key="1">
    <citation type="submission" date="2018-07" db="EMBL/GenBank/DDBJ databases">
        <title>Genomic Encyclopedia of Type Strains, Phase III (KMG-III): the genomes of soil and plant-associated and newly described type strains.</title>
        <authorList>
            <person name="Whitman W."/>
        </authorList>
    </citation>
    <scope>NUCLEOTIDE SEQUENCE [LARGE SCALE GENOMIC DNA]</scope>
    <source>
        <strain evidence="2 3">CECT 7287</strain>
    </source>
</reference>
<keyword evidence="3" id="KW-1185">Reference proteome</keyword>
<dbReference type="Proteomes" id="UP000256977">
    <property type="component" value="Unassembled WGS sequence"/>
</dbReference>
<accession>A0A3D9KFW9</accession>
<gene>
    <name evidence="2" type="ORF">DFP98_104106</name>
</gene>
<proteinExistence type="predicted"/>
<dbReference type="Gene3D" id="2.160.20.10">
    <property type="entry name" value="Single-stranded right-handed beta-helix, Pectin lyase-like"/>
    <property type="match status" value="1"/>
</dbReference>
<name>A0A3D9KFW9_9BACL</name>
<evidence type="ECO:0000313" key="3">
    <source>
        <dbReference type="Proteomes" id="UP000256977"/>
    </source>
</evidence>